<dbReference type="InterPro" id="IPR037523">
    <property type="entry name" value="VOC_core"/>
</dbReference>
<dbReference type="Pfam" id="PF00903">
    <property type="entry name" value="Glyoxalase"/>
    <property type="match status" value="1"/>
</dbReference>
<accession>A0ABR8NGR9</accession>
<dbReference type="InterPro" id="IPR004360">
    <property type="entry name" value="Glyas_Fos-R_dOase_dom"/>
</dbReference>
<evidence type="ECO:0000313" key="3">
    <source>
        <dbReference type="Proteomes" id="UP000618818"/>
    </source>
</evidence>
<dbReference type="InterPro" id="IPR052164">
    <property type="entry name" value="Anthracycline_SecMetBiosynth"/>
</dbReference>
<name>A0ABR8NGR9_9ACTN</name>
<dbReference type="EMBL" id="JACXYZ010000005">
    <property type="protein sequence ID" value="MBD3927320.1"/>
    <property type="molecule type" value="Genomic_DNA"/>
</dbReference>
<dbReference type="Gene3D" id="3.10.180.10">
    <property type="entry name" value="2,3-Dihydroxybiphenyl 1,2-Dioxygenase, domain 1"/>
    <property type="match status" value="1"/>
</dbReference>
<dbReference type="Proteomes" id="UP000618818">
    <property type="component" value="Unassembled WGS sequence"/>
</dbReference>
<feature type="domain" description="VOC" evidence="1">
    <location>
        <begin position="7"/>
        <end position="117"/>
    </location>
</feature>
<dbReference type="InterPro" id="IPR029068">
    <property type="entry name" value="Glyas_Bleomycin-R_OHBP_Dase"/>
</dbReference>
<sequence>MSRSHHTIDYIEINVSDMAAARDFYAQAFGWAFNDYGPTYSGIRAASGDGEVGGLNGTGTPGPGGPLVLLFSDDLDATVVAVEAAGGAVTTGPYEFPGGRRFEFSDPSGNVLGVWATT</sequence>
<dbReference type="PANTHER" id="PTHR33993:SF1">
    <property type="entry name" value="GLYOXALASE FAMILY PROTEIN"/>
    <property type="match status" value="1"/>
</dbReference>
<protein>
    <submittedName>
        <fullName evidence="2">VOC family protein</fullName>
    </submittedName>
</protein>
<organism evidence="2 3">
    <name type="scientific">Nocardioides cavernae</name>
    <dbReference type="NCBI Taxonomy" id="1921566"/>
    <lineage>
        <taxon>Bacteria</taxon>
        <taxon>Bacillati</taxon>
        <taxon>Actinomycetota</taxon>
        <taxon>Actinomycetes</taxon>
        <taxon>Propionibacteriales</taxon>
        <taxon>Nocardioidaceae</taxon>
        <taxon>Nocardioides</taxon>
    </lineage>
</organism>
<comment type="caution">
    <text evidence="2">The sequence shown here is derived from an EMBL/GenBank/DDBJ whole genome shotgun (WGS) entry which is preliminary data.</text>
</comment>
<reference evidence="2 3" key="1">
    <citation type="submission" date="2020-09" db="EMBL/GenBank/DDBJ databases">
        <title>novel species in genus Nocardioides.</title>
        <authorList>
            <person name="Zhang G."/>
        </authorList>
    </citation>
    <scope>NUCLEOTIDE SEQUENCE [LARGE SCALE GENOMIC DNA]</scope>
    <source>
        <strain evidence="2 3">KCTC 39551</strain>
    </source>
</reference>
<dbReference type="RefSeq" id="WP_191197172.1">
    <property type="nucleotide sequence ID" value="NZ_JACXYZ010000005.1"/>
</dbReference>
<dbReference type="PROSITE" id="PS51819">
    <property type="entry name" value="VOC"/>
    <property type="match status" value="1"/>
</dbReference>
<evidence type="ECO:0000259" key="1">
    <source>
        <dbReference type="PROSITE" id="PS51819"/>
    </source>
</evidence>
<gene>
    <name evidence="2" type="ORF">IEZ26_22045</name>
</gene>
<dbReference type="PANTHER" id="PTHR33993">
    <property type="entry name" value="GLYOXALASE-RELATED"/>
    <property type="match status" value="1"/>
</dbReference>
<dbReference type="SUPFAM" id="SSF54593">
    <property type="entry name" value="Glyoxalase/Bleomycin resistance protein/Dihydroxybiphenyl dioxygenase"/>
    <property type="match status" value="1"/>
</dbReference>
<keyword evidence="3" id="KW-1185">Reference proteome</keyword>
<proteinExistence type="predicted"/>
<dbReference type="CDD" id="cd07247">
    <property type="entry name" value="SgaA_N_like"/>
    <property type="match status" value="1"/>
</dbReference>
<evidence type="ECO:0000313" key="2">
    <source>
        <dbReference type="EMBL" id="MBD3927320.1"/>
    </source>
</evidence>